<evidence type="ECO:0000313" key="2">
    <source>
        <dbReference type="EMBL" id="QPK14395.1"/>
    </source>
</evidence>
<reference evidence="2 3" key="2">
    <citation type="submission" date="2020-11" db="EMBL/GenBank/DDBJ databases">
        <title>Complete genome sequence of Pectobacterium versatile F131.</title>
        <authorList>
            <person name="Shirshikov F.V."/>
            <person name="Miroshnikov K."/>
            <person name="Toshakov S.V."/>
            <person name="Kabanova A.P."/>
            <person name="Barannik A.P."/>
            <person name="Shneider M."/>
            <person name="Ignatov A.N."/>
            <person name="Miroshnikov K.A."/>
            <person name="Mikhailova Y.V."/>
            <person name="Shelenkov A."/>
            <person name="Yanushevich Y.G."/>
            <person name="Evseev P.V."/>
        </authorList>
    </citation>
    <scope>NUCLEOTIDE SEQUENCE [LARGE SCALE GENOMIC DNA]</scope>
    <source>
        <strain evidence="2 3">F131</strain>
    </source>
</reference>
<organism evidence="1">
    <name type="scientific">Pectobacterium versatile</name>
    <dbReference type="NCBI Taxonomy" id="2488639"/>
    <lineage>
        <taxon>Bacteria</taxon>
        <taxon>Pseudomonadati</taxon>
        <taxon>Pseudomonadota</taxon>
        <taxon>Gammaproteobacteria</taxon>
        <taxon>Enterobacterales</taxon>
        <taxon>Pectobacteriaceae</taxon>
        <taxon>Pectobacterium</taxon>
    </lineage>
</organism>
<accession>A0A855MD75</accession>
<dbReference type="AlphaFoldDB" id="A0A855MD75"/>
<evidence type="ECO:0000313" key="3">
    <source>
        <dbReference type="Proteomes" id="UP000237284"/>
    </source>
</evidence>
<proteinExistence type="predicted"/>
<dbReference type="Proteomes" id="UP000237284">
    <property type="component" value="Chromosome"/>
</dbReference>
<name>A0A855MD75_9GAMM</name>
<dbReference type="EMBL" id="PDVW01000030">
    <property type="protein sequence ID" value="POY48515.1"/>
    <property type="molecule type" value="Genomic_DNA"/>
</dbReference>
<dbReference type="RefSeq" id="WP_103972296.1">
    <property type="nucleotide sequence ID" value="NZ_JBBBQL010000002.1"/>
</dbReference>
<reference evidence="1" key="1">
    <citation type="submission" date="2017-12" db="EMBL/GenBank/DDBJ databases">
        <title>First report on the novel genomospecies/subspecies of Pectobacterium carotovorum in Russia.</title>
        <authorList>
            <person name="Shirshikov F.V."/>
            <person name="Miroshnikov K."/>
            <person name="Toshakov S.V."/>
            <person name="Kabanova A.P."/>
            <person name="Barannik A.P."/>
            <person name="Shneider M."/>
            <person name="Ignatov A.N."/>
            <person name="Miroshnikov K.A."/>
        </authorList>
    </citation>
    <scope>NUCLEOTIDE SEQUENCE [LARGE SCALE GENOMIC DNA]</scope>
    <source>
        <strain evidence="1">F131</strain>
    </source>
</reference>
<sequence length="197" mass="23601">MRYPRNPNYTMDTKLLSELTNHMELMRERYSDIIPLRMDFAYKKTSQSFRARYRDQLDMDMYRLAERVLIAHHVIGYAWVMECTELHGLHFHAMFYLDGQRKRNSYLSARVIADEWRNVTDDQGIFHNCQRDKYHKVDGGRCLHYSDKAGYKNLAFILSYMAKKEQKYDLDIKAFNVSEVPVRSNRGRPRKPLSDSW</sequence>
<gene>
    <name evidence="2" type="ORF">F131LOC_013420</name>
    <name evidence="1" type="ORF">F131LOC_03738</name>
</gene>
<protein>
    <submittedName>
        <fullName evidence="2">Inovirus-type Gp2 protein</fullName>
    </submittedName>
</protein>
<evidence type="ECO:0000313" key="1">
    <source>
        <dbReference type="EMBL" id="POY48515.1"/>
    </source>
</evidence>
<dbReference type="EMBL" id="CP065030">
    <property type="protein sequence ID" value="QPK14395.1"/>
    <property type="molecule type" value="Genomic_DNA"/>
</dbReference>